<evidence type="ECO:0000313" key="3">
    <source>
        <dbReference type="Proteomes" id="UP001056255"/>
    </source>
</evidence>
<proteinExistence type="predicted"/>
<reference evidence="2" key="1">
    <citation type="submission" date="2021-08" db="EMBL/GenBank/DDBJ databases">
        <authorList>
            <person name="Sakaguchi M."/>
            <person name="Kikuchi T."/>
            <person name="Urbanczyk H."/>
        </authorList>
    </citation>
    <scope>NUCLEOTIDE SEQUENCE</scope>
    <source>
        <strain evidence="2">020920N</strain>
    </source>
</reference>
<name>A0ABY4WXK0_9GAMM</name>
<sequence length="104" mass="11426">MKKTMFLIIFLISGSVYADTNLPPQTITKIATGWDKEGIFLSFSEDIKVEGCADSRVRIERDHPLKDDILSIALSAFYAGKQVQVRVSGCIGAQHRGIAISVLN</sequence>
<keyword evidence="3" id="KW-1185">Reference proteome</keyword>
<keyword evidence="1" id="KW-0732">Signal</keyword>
<evidence type="ECO:0000256" key="1">
    <source>
        <dbReference type="SAM" id="SignalP"/>
    </source>
</evidence>
<dbReference type="RefSeq" id="WP_251878941.1">
    <property type="nucleotide sequence ID" value="NZ_CP082275.1"/>
</dbReference>
<organism evidence="2 3">
    <name type="scientific">Grimontia kaedaensis</name>
    <dbReference type="NCBI Taxonomy" id="2872157"/>
    <lineage>
        <taxon>Bacteria</taxon>
        <taxon>Pseudomonadati</taxon>
        <taxon>Pseudomonadota</taxon>
        <taxon>Gammaproteobacteria</taxon>
        <taxon>Vibrionales</taxon>
        <taxon>Vibrionaceae</taxon>
        <taxon>Grimontia</taxon>
    </lineage>
</organism>
<dbReference type="EMBL" id="CP082275">
    <property type="protein sequence ID" value="USH03704.1"/>
    <property type="molecule type" value="Genomic_DNA"/>
</dbReference>
<protein>
    <submittedName>
        <fullName evidence="2">Uncharacterized protein</fullName>
    </submittedName>
</protein>
<feature type="chain" id="PRO_5045071208" evidence="1">
    <location>
        <begin position="19"/>
        <end position="104"/>
    </location>
</feature>
<feature type="signal peptide" evidence="1">
    <location>
        <begin position="1"/>
        <end position="18"/>
    </location>
</feature>
<accession>A0ABY4WXK0</accession>
<evidence type="ECO:0000313" key="2">
    <source>
        <dbReference type="EMBL" id="USH03704.1"/>
    </source>
</evidence>
<dbReference type="Proteomes" id="UP001056255">
    <property type="component" value="Chromosome I"/>
</dbReference>
<gene>
    <name evidence="2" type="ORF">K6Q96_06845</name>
</gene>